<comment type="function">
    <text evidence="2">Colicins are polypeptide toxins produced by and active against E.coli and closely related bacteria.</text>
</comment>
<name>A0A1C4CQI7_9ENTR</name>
<dbReference type="PRINTS" id="PR00280">
    <property type="entry name" value="CHANLCOLICIN"/>
</dbReference>
<evidence type="ECO:0000313" key="14">
    <source>
        <dbReference type="EMBL" id="SCC21333.1"/>
    </source>
</evidence>
<feature type="domain" description="Channel forming colicins" evidence="13">
    <location>
        <begin position="338"/>
        <end position="349"/>
    </location>
</feature>
<protein>
    <submittedName>
        <fullName evidence="14">Colicin pore forming domain-containing protein</fullName>
    </submittedName>
</protein>
<dbReference type="GO" id="GO:0050829">
    <property type="term" value="P:defense response to Gram-negative bacterium"/>
    <property type="evidence" value="ECO:0007669"/>
    <property type="project" value="InterPro"/>
</dbReference>
<feature type="compositionally biased region" description="Gly residues" evidence="11">
    <location>
        <begin position="1"/>
        <end position="12"/>
    </location>
</feature>
<organism evidence="14 15">
    <name type="scientific">Kosakonia oryzendophytica</name>
    <dbReference type="NCBI Taxonomy" id="1005665"/>
    <lineage>
        <taxon>Bacteria</taxon>
        <taxon>Pseudomonadati</taxon>
        <taxon>Pseudomonadota</taxon>
        <taxon>Gammaproteobacteria</taxon>
        <taxon>Enterobacterales</taxon>
        <taxon>Enterobacteriaceae</taxon>
        <taxon>Kosakonia</taxon>
    </lineage>
</organism>
<sequence length="403" mass="42053">MPGFNYGGGVGDGTNWSSERGSEPSPGGGSNGHGGDRDNGGSVNATPAQKQLAAIQNDQALRQKLANLILAAHTINPLTKLKIEQVKPNGMLSISAEGLTADQATDIGLSGLVMGLRGNGVTIAIGDFNSGHPLQGKQPNNGKGGLNADTIAASSVGQFVTVLQGVLPSGYWLSNGKVMTKVRREITSGGGGKNGNEHTRIVTVEQEVPALTQAYKQGEAQRADVKDAVKFTADFYKEVTAKFSEQSAKVAQELAAAAKGKKIRNVEQALAAFDRFQTVLDKKYSVADREAIAKALESVNRANMASSLAKFSKGFGYVGKAIDAYDAILVELPKAIRTKNWRPFFVKVEAIAAGNAATALTAFVFSAITGSALGILGFALMMAIVGALVDEAFITKVNALLGV</sequence>
<evidence type="ECO:0000256" key="1">
    <source>
        <dbReference type="ARBA" id="ARBA00002178"/>
    </source>
</evidence>
<dbReference type="AlphaFoldDB" id="A0A1C4CQI7"/>
<keyword evidence="9" id="KW-0078">Bacteriocin</keyword>
<keyword evidence="15" id="KW-1185">Reference proteome</keyword>
<evidence type="ECO:0000256" key="3">
    <source>
        <dbReference type="ARBA" id="ARBA00004370"/>
    </source>
</evidence>
<comment type="function">
    <text evidence="1">This colicin is a channel-forming colicin. This class of transmembrane toxins depolarize the cytoplasmic membrane, leading to dissipation of cellular energy.</text>
</comment>
<keyword evidence="8" id="KW-0044">Antibiotic</keyword>
<dbReference type="InterPro" id="IPR000293">
    <property type="entry name" value="Channel_colicin_C"/>
</dbReference>
<reference evidence="15" key="1">
    <citation type="submission" date="2016-08" db="EMBL/GenBank/DDBJ databases">
        <authorList>
            <person name="Varghese N."/>
            <person name="Submissions Spin"/>
        </authorList>
    </citation>
    <scope>NUCLEOTIDE SEQUENCE [LARGE SCALE GENOMIC DNA]</scope>
    <source>
        <strain evidence="15">REICA_082</strain>
    </source>
</reference>
<evidence type="ECO:0000256" key="11">
    <source>
        <dbReference type="SAM" id="MobiDB-lite"/>
    </source>
</evidence>
<dbReference type="SUPFAM" id="SSF56837">
    <property type="entry name" value="Colicin"/>
    <property type="match status" value="1"/>
</dbReference>
<dbReference type="InterPro" id="IPR038283">
    <property type="entry name" value="Channel_colicin_C_sf"/>
</dbReference>
<evidence type="ECO:0000256" key="9">
    <source>
        <dbReference type="ARBA" id="ARBA00023048"/>
    </source>
</evidence>
<gene>
    <name evidence="14" type="ORF">GA0061071_108157</name>
</gene>
<keyword evidence="6 12" id="KW-0812">Transmembrane</keyword>
<evidence type="ECO:0000256" key="7">
    <source>
        <dbReference type="ARBA" id="ARBA00022989"/>
    </source>
</evidence>
<dbReference type="RefSeq" id="WP_088237776.1">
    <property type="nucleotide sequence ID" value="NZ_FMAY01000008.1"/>
</dbReference>
<keyword evidence="5" id="KW-0929">Antimicrobial</keyword>
<dbReference type="EMBL" id="FMAY01000008">
    <property type="protein sequence ID" value="SCC21333.1"/>
    <property type="molecule type" value="Genomic_DNA"/>
</dbReference>
<evidence type="ECO:0000256" key="8">
    <source>
        <dbReference type="ARBA" id="ARBA00023022"/>
    </source>
</evidence>
<comment type="similarity">
    <text evidence="4">Belongs to the channel forming colicin family.</text>
</comment>
<evidence type="ECO:0000256" key="6">
    <source>
        <dbReference type="ARBA" id="ARBA00022692"/>
    </source>
</evidence>
<feature type="transmembrane region" description="Helical" evidence="12">
    <location>
        <begin position="371"/>
        <end position="389"/>
    </location>
</feature>
<dbReference type="Gene3D" id="1.10.490.30">
    <property type="entry name" value="Colicin"/>
    <property type="match status" value="1"/>
</dbReference>
<evidence type="ECO:0000256" key="10">
    <source>
        <dbReference type="ARBA" id="ARBA00023136"/>
    </source>
</evidence>
<dbReference type="GO" id="GO:0140911">
    <property type="term" value="F:pore-forming activity"/>
    <property type="evidence" value="ECO:0007669"/>
    <property type="project" value="InterPro"/>
</dbReference>
<evidence type="ECO:0000256" key="12">
    <source>
        <dbReference type="SAM" id="Phobius"/>
    </source>
</evidence>
<evidence type="ECO:0000256" key="2">
    <source>
        <dbReference type="ARBA" id="ARBA00003197"/>
    </source>
</evidence>
<comment type="subcellular location">
    <subcellularLocation>
        <location evidence="3">Membrane</location>
    </subcellularLocation>
</comment>
<feature type="region of interest" description="Disordered" evidence="11">
    <location>
        <begin position="1"/>
        <end position="45"/>
    </location>
</feature>
<evidence type="ECO:0000256" key="5">
    <source>
        <dbReference type="ARBA" id="ARBA00022529"/>
    </source>
</evidence>
<dbReference type="GO" id="GO:0031640">
    <property type="term" value="P:killing of cells of another organism"/>
    <property type="evidence" value="ECO:0007669"/>
    <property type="project" value="UniProtKB-KW"/>
</dbReference>
<accession>A0A1C4CQI7</accession>
<keyword evidence="10 12" id="KW-0472">Membrane</keyword>
<evidence type="ECO:0000256" key="4">
    <source>
        <dbReference type="ARBA" id="ARBA00007595"/>
    </source>
</evidence>
<dbReference type="PROSITE" id="PS00276">
    <property type="entry name" value="CHANNEL_COLICIN"/>
    <property type="match status" value="1"/>
</dbReference>
<dbReference type="Proteomes" id="UP000198975">
    <property type="component" value="Unassembled WGS sequence"/>
</dbReference>
<dbReference type="Pfam" id="PF01024">
    <property type="entry name" value="Colicin"/>
    <property type="match status" value="1"/>
</dbReference>
<dbReference type="OrthoDB" id="6899172at2"/>
<evidence type="ECO:0000259" key="13">
    <source>
        <dbReference type="PROSITE" id="PS00276"/>
    </source>
</evidence>
<dbReference type="GO" id="GO:0016020">
    <property type="term" value="C:membrane"/>
    <property type="evidence" value="ECO:0007669"/>
    <property type="project" value="UniProtKB-SubCell"/>
</dbReference>
<evidence type="ECO:0000313" key="15">
    <source>
        <dbReference type="Proteomes" id="UP000198975"/>
    </source>
</evidence>
<proteinExistence type="inferred from homology"/>
<keyword evidence="7 12" id="KW-1133">Transmembrane helix</keyword>